<dbReference type="OrthoDB" id="9816225at2"/>
<dbReference type="Gene3D" id="1.10.287.1120">
    <property type="entry name" value="Bipartite methylase S protein"/>
    <property type="match status" value="1"/>
</dbReference>
<dbReference type="Pfam" id="PF01420">
    <property type="entry name" value="Methylase_S"/>
    <property type="match status" value="2"/>
</dbReference>
<feature type="domain" description="Type I restriction modification DNA specificity" evidence="4">
    <location>
        <begin position="201"/>
        <end position="348"/>
    </location>
</feature>
<evidence type="ECO:0000313" key="6">
    <source>
        <dbReference type="Proteomes" id="UP000243197"/>
    </source>
</evidence>
<dbReference type="Proteomes" id="UP000243197">
    <property type="component" value="Chromosome"/>
</dbReference>
<proteinExistence type="inferred from homology"/>
<evidence type="ECO:0000256" key="2">
    <source>
        <dbReference type="ARBA" id="ARBA00022747"/>
    </source>
</evidence>
<comment type="similarity">
    <text evidence="1">Belongs to the type-I restriction system S methylase family.</text>
</comment>
<protein>
    <submittedName>
        <fullName evidence="5">Type I restriction-modification system, specificity subunit S</fullName>
    </submittedName>
</protein>
<accession>A0A1J1DVY7</accession>
<keyword evidence="6" id="KW-1185">Reference proteome</keyword>
<organism evidence="5 6">
    <name type="scientific">Ichthyobacterium seriolicida</name>
    <dbReference type="NCBI Taxonomy" id="242600"/>
    <lineage>
        <taxon>Bacteria</taxon>
        <taxon>Pseudomonadati</taxon>
        <taxon>Bacteroidota</taxon>
        <taxon>Flavobacteriia</taxon>
        <taxon>Flavobacteriales</taxon>
        <taxon>Ichthyobacteriaceae</taxon>
        <taxon>Ichthyobacterium</taxon>
    </lineage>
</organism>
<dbReference type="InterPro" id="IPR052021">
    <property type="entry name" value="Type-I_RS_S_subunit"/>
</dbReference>
<evidence type="ECO:0000313" key="5">
    <source>
        <dbReference type="EMBL" id="BAV94025.1"/>
    </source>
</evidence>
<reference evidence="5 6" key="1">
    <citation type="submission" date="2014-03" db="EMBL/GenBank/DDBJ databases">
        <title>complete genome sequence of Flavobacteriaceae bacterium JBKA-6.</title>
        <authorList>
            <person name="Takano T."/>
            <person name="Nakamura Y."/>
            <person name="Takuma S."/>
            <person name="Yasuike M."/>
            <person name="Matsuyama T."/>
            <person name="Sakai T."/>
            <person name="Fujiwara A."/>
            <person name="Kimoto K."/>
            <person name="Fukuda Y."/>
            <person name="Kondo H."/>
            <person name="Hirono I."/>
            <person name="Nakayasu C."/>
        </authorList>
    </citation>
    <scope>NUCLEOTIDE SEQUENCE [LARGE SCALE GENOMIC DNA]</scope>
    <source>
        <strain evidence="5 6">JBKA-6</strain>
    </source>
</reference>
<evidence type="ECO:0000259" key="4">
    <source>
        <dbReference type="Pfam" id="PF01420"/>
    </source>
</evidence>
<dbReference type="InterPro" id="IPR000055">
    <property type="entry name" value="Restrct_endonuc_typeI_TRD"/>
</dbReference>
<feature type="domain" description="Type I restriction modification DNA specificity" evidence="4">
    <location>
        <begin position="8"/>
        <end position="184"/>
    </location>
</feature>
<dbReference type="PANTHER" id="PTHR30408:SF12">
    <property type="entry name" value="TYPE I RESTRICTION ENZYME MJAVIII SPECIFICITY SUBUNIT"/>
    <property type="match status" value="1"/>
</dbReference>
<sequence length="394" mass="44270">MINNSDNKRWDKTKLSQIIHIVGGGTPKTEVKDYWNGNIHWISIRDLKPGRKYIDITEKCITERGLNESSAKMLEKGDIVISARGTVGSLGVLSIPMSFNQSCYGIKADPLFSTNDYVFYLLKHKLSDLLQVSYGGIFDTITRNTFEGISVDLPPLKEQKAIANVLNSLDDKIDLLHRQNTTLEDLSKVLFRKLFTDTPNDSWGLVKIKDVLKIEIGGTPDTSNEDYWNGNIPWINSGEVNNFRITNGIKFITELGLKQSSTKLFPKGTTVIAITGATLGKVSLLEIDTCTNQSVVGIIPNEQYSKEFIFLWINHIIGKIISSQTGVAQSHINKSDIGQNYIIVPDKDYLERGMKSISIMFDKITNNVFQIQALERLRDLLLPKLINGEVRVKF</sequence>
<evidence type="ECO:0000256" key="1">
    <source>
        <dbReference type="ARBA" id="ARBA00010923"/>
    </source>
</evidence>
<dbReference type="KEGG" id="ise:JBKA6_0012"/>
<dbReference type="PANTHER" id="PTHR30408">
    <property type="entry name" value="TYPE-1 RESTRICTION ENZYME ECOKI SPECIFICITY PROTEIN"/>
    <property type="match status" value="1"/>
</dbReference>
<dbReference type="RefSeq" id="WP_096684559.1">
    <property type="nucleotide sequence ID" value="NZ_AP014564.1"/>
</dbReference>
<evidence type="ECO:0000256" key="3">
    <source>
        <dbReference type="ARBA" id="ARBA00023125"/>
    </source>
</evidence>
<dbReference type="GO" id="GO:0003677">
    <property type="term" value="F:DNA binding"/>
    <property type="evidence" value="ECO:0007669"/>
    <property type="project" value="UniProtKB-KW"/>
</dbReference>
<keyword evidence="2" id="KW-0680">Restriction system</keyword>
<dbReference type="AlphaFoldDB" id="A0A1J1DVY7"/>
<keyword evidence="3" id="KW-0238">DNA-binding</keyword>
<dbReference type="Gene3D" id="3.90.220.20">
    <property type="entry name" value="DNA methylase specificity domains"/>
    <property type="match status" value="2"/>
</dbReference>
<dbReference type="InterPro" id="IPR044946">
    <property type="entry name" value="Restrct_endonuc_typeI_TRD_sf"/>
</dbReference>
<dbReference type="CDD" id="cd17243">
    <property type="entry name" value="RMtype1_S_AchA6I-TRD2-CR2_like"/>
    <property type="match status" value="2"/>
</dbReference>
<dbReference type="SUPFAM" id="SSF116734">
    <property type="entry name" value="DNA methylase specificity domain"/>
    <property type="match status" value="2"/>
</dbReference>
<dbReference type="GO" id="GO:0009307">
    <property type="term" value="P:DNA restriction-modification system"/>
    <property type="evidence" value="ECO:0007669"/>
    <property type="project" value="UniProtKB-KW"/>
</dbReference>
<name>A0A1J1DVY7_9FLAO</name>
<gene>
    <name evidence="5" type="ORF">JBKA6_0012</name>
</gene>
<dbReference type="REBASE" id="165177">
    <property type="entry name" value="S.IseJBKA6ORF13P"/>
</dbReference>
<dbReference type="EMBL" id="AP014564">
    <property type="protein sequence ID" value="BAV94025.1"/>
    <property type="molecule type" value="Genomic_DNA"/>
</dbReference>